<feature type="transmembrane region" description="Helical" evidence="6">
    <location>
        <begin position="180"/>
        <end position="205"/>
    </location>
</feature>
<dbReference type="EMBL" id="VRUR01000002">
    <property type="protein sequence ID" value="TXN35652.1"/>
    <property type="molecule type" value="Genomic_DNA"/>
</dbReference>
<sequence length="501" mass="54680">MSVLQKIKFPTAHTVLFIIAAVVSLLTWIIPAGEYDRLSYDLDTDTFIKTSKGNSITLEATQQTLDDLTIQIPIEKFRDGAISRAISIPNTYQKLKGQPQGFVGFIQAPLKGIMQSADIILLVLIIGGLISIVNATKAFEAGIAWLAQKLKGREFILIIMVTSLIALGGTTFGLEEETIAFYPILIPIFLAAKYDALACIASIYIGSSIGTLASTINPFSTIIASDAAGINWTEGLNGRLIMLVLGLIICIAYIIRYAQRVKKKPEQSLIYDQKEEIEGLFSGISSTATTRLTTKLKLVLFVFSNCFLVMVYGVSQLGWWFLEMTSVFLAGALLIGIITRLNEKQFVNEFMSGAKDLLGVAFIIGIARGITVLMEDGQVSDTLLYYASELTSGMHKGLFINVTLMLYSGLTFFIPSSSGMAVLTMPIMSPLADSVGIGREIMVNAYQYGVGLFKFINPTGIILASLALVNVGYDKWLKFVWPLVLILGILSMVILTISVYL</sequence>
<protein>
    <submittedName>
        <fullName evidence="7">YfcC family protein</fullName>
    </submittedName>
</protein>
<dbReference type="Pfam" id="PF03606">
    <property type="entry name" value="DcuC"/>
    <property type="match status" value="1"/>
</dbReference>
<dbReference type="InterPro" id="IPR051679">
    <property type="entry name" value="DASS-Related_Transporters"/>
</dbReference>
<reference evidence="7 8" key="1">
    <citation type="submission" date="2019-08" db="EMBL/GenBank/DDBJ databases">
        <title>Professor.</title>
        <authorList>
            <person name="Park J.S."/>
        </authorList>
    </citation>
    <scope>NUCLEOTIDE SEQUENCE [LARGE SCALE GENOMIC DNA]</scope>
    <source>
        <strain evidence="7 8">176CP5-101</strain>
    </source>
</reference>
<evidence type="ECO:0000313" key="8">
    <source>
        <dbReference type="Proteomes" id="UP000321456"/>
    </source>
</evidence>
<feature type="transmembrane region" description="Helical" evidence="6">
    <location>
        <begin position="320"/>
        <end position="341"/>
    </location>
</feature>
<proteinExistence type="predicted"/>
<keyword evidence="8" id="KW-1185">Reference proteome</keyword>
<keyword evidence="3 6" id="KW-0812">Transmembrane</keyword>
<feature type="transmembrane region" description="Helical" evidence="6">
    <location>
        <begin position="236"/>
        <end position="255"/>
    </location>
</feature>
<keyword evidence="2" id="KW-1003">Cell membrane</keyword>
<dbReference type="InterPro" id="IPR018385">
    <property type="entry name" value="C4_dicarb_anaerob_car-like"/>
</dbReference>
<evidence type="ECO:0000313" key="7">
    <source>
        <dbReference type="EMBL" id="TXN35652.1"/>
    </source>
</evidence>
<dbReference type="GO" id="GO:0005886">
    <property type="term" value="C:plasma membrane"/>
    <property type="evidence" value="ECO:0007669"/>
    <property type="project" value="UniProtKB-SubCell"/>
</dbReference>
<evidence type="ECO:0000256" key="3">
    <source>
        <dbReference type="ARBA" id="ARBA00022692"/>
    </source>
</evidence>
<name>A0A5C8V3P3_9FLAO</name>
<feature type="transmembrane region" description="Helical" evidence="6">
    <location>
        <begin position="155"/>
        <end position="174"/>
    </location>
</feature>
<feature type="transmembrane region" description="Helical" evidence="6">
    <location>
        <begin position="404"/>
        <end position="427"/>
    </location>
</feature>
<feature type="transmembrane region" description="Helical" evidence="6">
    <location>
        <begin position="448"/>
        <end position="473"/>
    </location>
</feature>
<evidence type="ECO:0000256" key="5">
    <source>
        <dbReference type="ARBA" id="ARBA00023136"/>
    </source>
</evidence>
<feature type="transmembrane region" description="Helical" evidence="6">
    <location>
        <begin position="12"/>
        <end position="30"/>
    </location>
</feature>
<feature type="transmembrane region" description="Helical" evidence="6">
    <location>
        <begin position="479"/>
        <end position="500"/>
    </location>
</feature>
<dbReference type="PANTHER" id="PTHR43652">
    <property type="entry name" value="BASIC AMINO ACID ANTIPORTER YFCC-RELATED"/>
    <property type="match status" value="1"/>
</dbReference>
<keyword evidence="4 6" id="KW-1133">Transmembrane helix</keyword>
<dbReference type="RefSeq" id="WP_147744384.1">
    <property type="nucleotide sequence ID" value="NZ_VRUR01000002.1"/>
</dbReference>
<evidence type="ECO:0000256" key="1">
    <source>
        <dbReference type="ARBA" id="ARBA00004651"/>
    </source>
</evidence>
<feature type="transmembrane region" description="Helical" evidence="6">
    <location>
        <begin position="296"/>
        <end position="314"/>
    </location>
</feature>
<dbReference type="AlphaFoldDB" id="A0A5C8V3P3"/>
<dbReference type="Proteomes" id="UP000321456">
    <property type="component" value="Unassembled WGS sequence"/>
</dbReference>
<dbReference type="PANTHER" id="PTHR43652:SF6">
    <property type="entry name" value="ARGININE REPRESSOR"/>
    <property type="match status" value="1"/>
</dbReference>
<keyword evidence="5 6" id="KW-0472">Membrane</keyword>
<accession>A0A5C8V3P3</accession>
<organism evidence="7 8">
    <name type="scientific">Flagellimonas hymeniacidonis</name>
    <dbReference type="NCBI Taxonomy" id="2603628"/>
    <lineage>
        <taxon>Bacteria</taxon>
        <taxon>Pseudomonadati</taxon>
        <taxon>Bacteroidota</taxon>
        <taxon>Flavobacteriia</taxon>
        <taxon>Flavobacteriales</taxon>
        <taxon>Flavobacteriaceae</taxon>
        <taxon>Flagellimonas</taxon>
    </lineage>
</organism>
<evidence type="ECO:0000256" key="2">
    <source>
        <dbReference type="ARBA" id="ARBA00022475"/>
    </source>
</evidence>
<feature type="transmembrane region" description="Helical" evidence="6">
    <location>
        <begin position="212"/>
        <end position="230"/>
    </location>
</feature>
<feature type="transmembrane region" description="Helical" evidence="6">
    <location>
        <begin position="119"/>
        <end position="135"/>
    </location>
</feature>
<comment type="subcellular location">
    <subcellularLocation>
        <location evidence="1">Cell membrane</location>
        <topology evidence="1">Multi-pass membrane protein</topology>
    </subcellularLocation>
</comment>
<gene>
    <name evidence="7" type="ORF">FVB32_13820</name>
</gene>
<comment type="caution">
    <text evidence="7">The sequence shown here is derived from an EMBL/GenBank/DDBJ whole genome shotgun (WGS) entry which is preliminary data.</text>
</comment>
<evidence type="ECO:0000256" key="4">
    <source>
        <dbReference type="ARBA" id="ARBA00022989"/>
    </source>
</evidence>
<evidence type="ECO:0000256" key="6">
    <source>
        <dbReference type="SAM" id="Phobius"/>
    </source>
</evidence>